<gene>
    <name evidence="2" type="ORF">CPAG_07953</name>
</gene>
<feature type="compositionally biased region" description="Polar residues" evidence="1">
    <location>
        <begin position="90"/>
        <end position="99"/>
    </location>
</feature>
<reference evidence="3" key="2">
    <citation type="journal article" date="2009" name="Genome Res.">
        <title>Comparative genomic analyses of the human fungal pathogens Coccidioides and their relatives.</title>
        <authorList>
            <person name="Sharpton T.J."/>
            <person name="Stajich J.E."/>
            <person name="Rounsley S.D."/>
            <person name="Gardner M.J."/>
            <person name="Wortman J.R."/>
            <person name="Jordar V.S."/>
            <person name="Maiti R."/>
            <person name="Kodira C.D."/>
            <person name="Neafsey D.E."/>
            <person name="Zeng Q."/>
            <person name="Hung C.-Y."/>
            <person name="McMahan C."/>
            <person name="Muszewska A."/>
            <person name="Grynberg M."/>
            <person name="Mandel M.A."/>
            <person name="Kellner E.M."/>
            <person name="Barker B.M."/>
            <person name="Galgiani J.N."/>
            <person name="Orbach M.J."/>
            <person name="Kirkland T.N."/>
            <person name="Cole G.T."/>
            <person name="Henn M.R."/>
            <person name="Birren B.W."/>
            <person name="Taylor J.W."/>
        </authorList>
    </citation>
    <scope>NUCLEOTIDE SEQUENCE [LARGE SCALE GENOMIC DNA]</scope>
    <source>
        <strain evidence="3">RMSCC 3488</strain>
    </source>
</reference>
<dbReference type="Proteomes" id="UP000054567">
    <property type="component" value="Unassembled WGS sequence"/>
</dbReference>
<feature type="region of interest" description="Disordered" evidence="1">
    <location>
        <begin position="50"/>
        <end position="99"/>
    </location>
</feature>
<reference evidence="2 3" key="1">
    <citation type="submission" date="2007-06" db="EMBL/GenBank/DDBJ databases">
        <title>The Genome Sequence of Coccidioides posadasii RMSCC_3488.</title>
        <authorList>
            <consortium name="Coccidioides Genome Resources Consortium"/>
            <consortium name="The Broad Institute Genome Sequencing Platform"/>
            <person name="Henn M.R."/>
            <person name="Sykes S."/>
            <person name="Young S."/>
            <person name="Jaffe D."/>
            <person name="Berlin A."/>
            <person name="Alvarez P."/>
            <person name="Butler J."/>
            <person name="Gnerre S."/>
            <person name="Grabherr M."/>
            <person name="Mauceli E."/>
            <person name="Brockman W."/>
            <person name="Kodira C."/>
            <person name="Alvarado L."/>
            <person name="Zeng Q."/>
            <person name="Crawford M."/>
            <person name="Antoine C."/>
            <person name="Devon K."/>
            <person name="Galgiani J."/>
            <person name="Orsborn K."/>
            <person name="Lewis M.L."/>
            <person name="Nusbaum C."/>
            <person name="Galagan J."/>
            <person name="Birren B."/>
        </authorList>
    </citation>
    <scope>NUCLEOTIDE SEQUENCE [LARGE SCALE GENOMIC DNA]</scope>
    <source>
        <strain evidence="2 3">RMSCC 3488</strain>
    </source>
</reference>
<evidence type="ECO:0000313" key="2">
    <source>
        <dbReference type="EMBL" id="KMM71650.1"/>
    </source>
</evidence>
<feature type="compositionally biased region" description="Basic and acidic residues" evidence="1">
    <location>
        <begin position="1"/>
        <end position="11"/>
    </location>
</feature>
<proteinExistence type="predicted"/>
<evidence type="ECO:0000313" key="3">
    <source>
        <dbReference type="Proteomes" id="UP000054567"/>
    </source>
</evidence>
<reference evidence="3" key="3">
    <citation type="journal article" date="2010" name="Genome Res.">
        <title>Population genomic sequencing of Coccidioides fungi reveals recent hybridization and transposon control.</title>
        <authorList>
            <person name="Neafsey D.E."/>
            <person name="Barker B.M."/>
            <person name="Sharpton T.J."/>
            <person name="Stajich J.E."/>
            <person name="Park D.J."/>
            <person name="Whiston E."/>
            <person name="Hung C.-Y."/>
            <person name="McMahan C."/>
            <person name="White J."/>
            <person name="Sykes S."/>
            <person name="Heiman D."/>
            <person name="Young S."/>
            <person name="Zeng Q."/>
            <person name="Abouelleil A."/>
            <person name="Aftuck L."/>
            <person name="Bessette D."/>
            <person name="Brown A."/>
            <person name="FitzGerald M."/>
            <person name="Lui A."/>
            <person name="Macdonald J.P."/>
            <person name="Priest M."/>
            <person name="Orbach M.J."/>
            <person name="Galgiani J.N."/>
            <person name="Kirkland T.N."/>
            <person name="Cole G.T."/>
            <person name="Birren B.W."/>
            <person name="Henn M.R."/>
            <person name="Taylor J.W."/>
            <person name="Rounsley S.D."/>
        </authorList>
    </citation>
    <scope>NUCLEOTIDE SEQUENCE [LARGE SCALE GENOMIC DNA]</scope>
    <source>
        <strain evidence="3">RMSCC 3488</strain>
    </source>
</reference>
<organism evidence="2 3">
    <name type="scientific">Coccidioides posadasii RMSCC 3488</name>
    <dbReference type="NCBI Taxonomy" id="454284"/>
    <lineage>
        <taxon>Eukaryota</taxon>
        <taxon>Fungi</taxon>
        <taxon>Dikarya</taxon>
        <taxon>Ascomycota</taxon>
        <taxon>Pezizomycotina</taxon>
        <taxon>Eurotiomycetes</taxon>
        <taxon>Eurotiomycetidae</taxon>
        <taxon>Onygenales</taxon>
        <taxon>Onygenaceae</taxon>
        <taxon>Coccidioides</taxon>
    </lineage>
</organism>
<dbReference type="VEuPathDB" id="FungiDB:CPAG_07953"/>
<name>A0A0J6FQB9_COCPO</name>
<sequence>MDKWTRIRNKEAPQPQNGSFSKPPSFSSKLMGRMSSLHTNLYSRYARLSTAVPTRRAESSAHASSVLESPLDQHRPANHSQWGNLGPASKISNTLKLAE</sequence>
<accession>A0A0J6FQB9</accession>
<dbReference type="AlphaFoldDB" id="A0A0J6FQB9"/>
<dbReference type="EMBL" id="DS268113">
    <property type="protein sequence ID" value="KMM71650.1"/>
    <property type="molecule type" value="Genomic_DNA"/>
</dbReference>
<feature type="region of interest" description="Disordered" evidence="1">
    <location>
        <begin position="1"/>
        <end position="31"/>
    </location>
</feature>
<evidence type="ECO:0000256" key="1">
    <source>
        <dbReference type="SAM" id="MobiDB-lite"/>
    </source>
</evidence>
<feature type="compositionally biased region" description="Low complexity" evidence="1">
    <location>
        <begin position="19"/>
        <end position="29"/>
    </location>
</feature>
<protein>
    <submittedName>
        <fullName evidence="2">Uncharacterized protein</fullName>
    </submittedName>
</protein>